<keyword evidence="3 5" id="KW-0949">S-adenosyl-L-methionine</keyword>
<dbReference type="GO" id="GO:0032259">
    <property type="term" value="P:methylation"/>
    <property type="evidence" value="ECO:0007669"/>
    <property type="project" value="UniProtKB-KW"/>
</dbReference>
<feature type="domain" description="SAM-dependent methyltransferase Erg6/SMT-type" evidence="7">
    <location>
        <begin position="81"/>
        <end position="376"/>
    </location>
</feature>
<keyword evidence="9" id="KW-1185">Reference proteome</keyword>
<gene>
    <name evidence="8" type="ORF">DM02DRAFT_592265</name>
</gene>
<dbReference type="Pfam" id="PF08498">
    <property type="entry name" value="Sterol_MT_C"/>
    <property type="match status" value="1"/>
</dbReference>
<evidence type="ECO:0000259" key="7">
    <source>
        <dbReference type="PROSITE" id="PS51685"/>
    </source>
</evidence>
<evidence type="ECO:0000256" key="1">
    <source>
        <dbReference type="ARBA" id="ARBA00022603"/>
    </source>
</evidence>
<dbReference type="GO" id="GO:0003838">
    <property type="term" value="F:sterol 24-C-methyltransferase activity"/>
    <property type="evidence" value="ECO:0007669"/>
    <property type="project" value="TreeGrafter"/>
</dbReference>
<dbReference type="InterPro" id="IPR030384">
    <property type="entry name" value="MeTrfase_SMT"/>
</dbReference>
<evidence type="ECO:0000313" key="9">
    <source>
        <dbReference type="Proteomes" id="UP000244855"/>
    </source>
</evidence>
<organism evidence="8 9">
    <name type="scientific">Periconia macrospinosa</name>
    <dbReference type="NCBI Taxonomy" id="97972"/>
    <lineage>
        <taxon>Eukaryota</taxon>
        <taxon>Fungi</taxon>
        <taxon>Dikarya</taxon>
        <taxon>Ascomycota</taxon>
        <taxon>Pezizomycotina</taxon>
        <taxon>Dothideomycetes</taxon>
        <taxon>Pleosporomycetidae</taxon>
        <taxon>Pleosporales</taxon>
        <taxon>Massarineae</taxon>
        <taxon>Periconiaceae</taxon>
        <taxon>Periconia</taxon>
    </lineage>
</organism>
<dbReference type="PROSITE" id="PS51685">
    <property type="entry name" value="SAM_MT_ERG6_SMT"/>
    <property type="match status" value="1"/>
</dbReference>
<keyword evidence="6" id="KW-0443">Lipid metabolism</keyword>
<dbReference type="EMBL" id="KZ805368">
    <property type="protein sequence ID" value="PVI00775.1"/>
    <property type="molecule type" value="Genomic_DNA"/>
</dbReference>
<reference evidence="8 9" key="1">
    <citation type="journal article" date="2018" name="Sci. Rep.">
        <title>Comparative genomics provides insights into the lifestyle and reveals functional heterogeneity of dark septate endophytic fungi.</title>
        <authorList>
            <person name="Knapp D.G."/>
            <person name="Nemeth J.B."/>
            <person name="Barry K."/>
            <person name="Hainaut M."/>
            <person name="Henrissat B."/>
            <person name="Johnson J."/>
            <person name="Kuo A."/>
            <person name="Lim J.H.P."/>
            <person name="Lipzen A."/>
            <person name="Nolan M."/>
            <person name="Ohm R.A."/>
            <person name="Tamas L."/>
            <person name="Grigoriev I.V."/>
            <person name="Spatafora J.W."/>
            <person name="Nagy L.G."/>
            <person name="Kovacs G.M."/>
        </authorList>
    </citation>
    <scope>NUCLEOTIDE SEQUENCE [LARGE SCALE GENOMIC DNA]</scope>
    <source>
        <strain evidence="8 9">DSE2036</strain>
    </source>
</reference>
<evidence type="ECO:0000313" key="8">
    <source>
        <dbReference type="EMBL" id="PVI00775.1"/>
    </source>
</evidence>
<dbReference type="PANTHER" id="PTHR44068">
    <property type="entry name" value="ZGC:194242"/>
    <property type="match status" value="1"/>
</dbReference>
<dbReference type="GO" id="GO:0005783">
    <property type="term" value="C:endoplasmic reticulum"/>
    <property type="evidence" value="ECO:0007669"/>
    <property type="project" value="TreeGrafter"/>
</dbReference>
<proteinExistence type="inferred from homology"/>
<dbReference type="AlphaFoldDB" id="A0A2V1DU51"/>
<dbReference type="GO" id="GO:0006696">
    <property type="term" value="P:ergosterol biosynthetic process"/>
    <property type="evidence" value="ECO:0007669"/>
    <property type="project" value="TreeGrafter"/>
</dbReference>
<dbReference type="STRING" id="97972.A0A2V1DU51"/>
<dbReference type="SUPFAM" id="SSF53335">
    <property type="entry name" value="S-adenosyl-L-methionine-dependent methyltransferases"/>
    <property type="match status" value="1"/>
</dbReference>
<keyword evidence="6" id="KW-1207">Sterol metabolism</keyword>
<evidence type="ECO:0000256" key="6">
    <source>
        <dbReference type="RuleBase" id="RU362025"/>
    </source>
</evidence>
<keyword evidence="6" id="KW-0756">Sterol biosynthesis</keyword>
<dbReference type="InterPro" id="IPR029063">
    <property type="entry name" value="SAM-dependent_MTases_sf"/>
</dbReference>
<dbReference type="InterPro" id="IPR013705">
    <property type="entry name" value="Sterol_MeTrfase_C"/>
</dbReference>
<sequence>MAPGALLSDDDRRDADFQKAMHGESAVSRHAFLSMLKKDHEAHRVVTDEYVERWANDDKHSTIEEAREARKSQYMQLVNNYYDLVTDLYEEGWAQSFHFCRFAVNEGFLQALARHEHYMALKLHLDEGMKVLDVGCGVGRPAREIAAFAGCKVVGLNNNGYQIERATNYAKREGLDHLVSFVKGDFMNMTFPENTFDAVYAMEATVHAPTLQGVYEQIFRVLKPGGTFGVYEWVMTDRFDESNAEHCAIRLGIERGNGISHMRPRTDAVDAIKAAGFVLEHEEDLAERPDAAPWYYPLSGEWKYTRTLWDLLSVLRMSHLGRGAMHNFLRALEAVRVAPRGTAQTADELAAGAESLVQGGKLGVFTPMYFMVAKKPAA</sequence>
<comment type="pathway">
    <text evidence="6">Steroid metabolism.</text>
</comment>
<protein>
    <recommendedName>
        <fullName evidence="6">Sterol 24-C-methyltransferase</fullName>
        <ecNumber evidence="6">2.1.1.-</ecNumber>
    </recommendedName>
    <alternativeName>
        <fullName evidence="6">Delta(24)-sterol C-methyltransferase</fullName>
    </alternativeName>
</protein>
<comment type="function">
    <text evidence="6">Catalyzes the transfer of methyl groups from S-adenosyl-methionine to the C-24 of sterols.</text>
</comment>
<keyword evidence="6" id="KW-0753">Steroid metabolism</keyword>
<dbReference type="Gene3D" id="3.40.50.150">
    <property type="entry name" value="Vaccinia Virus protein VP39"/>
    <property type="match status" value="1"/>
</dbReference>
<name>A0A2V1DU51_9PLEO</name>
<keyword evidence="1 5" id="KW-0489">Methyltransferase</keyword>
<dbReference type="EC" id="2.1.1.-" evidence="6"/>
<comment type="similarity">
    <text evidence="4 5 6">Belongs to the class I-like SAM-binding methyltransferase superfamily. Erg6/SMT family.</text>
</comment>
<accession>A0A2V1DU51</accession>
<keyword evidence="6" id="KW-0444">Lipid biosynthesis</keyword>
<dbReference type="CDD" id="cd02440">
    <property type="entry name" value="AdoMet_MTases"/>
    <property type="match status" value="1"/>
</dbReference>
<dbReference type="InterPro" id="IPR050447">
    <property type="entry name" value="Erg6_SMT_methyltransf"/>
</dbReference>
<evidence type="ECO:0000256" key="4">
    <source>
        <dbReference type="ARBA" id="ARBA00038188"/>
    </source>
</evidence>
<keyword evidence="6" id="KW-0752">Steroid biosynthesis</keyword>
<dbReference type="OrthoDB" id="540004at2759"/>
<dbReference type="Pfam" id="PF08241">
    <property type="entry name" value="Methyltransf_11"/>
    <property type="match status" value="1"/>
</dbReference>
<dbReference type="PANTHER" id="PTHR44068:SF1">
    <property type="entry name" value="HYPOTHETICAL LOC100005854"/>
    <property type="match status" value="1"/>
</dbReference>
<dbReference type="InterPro" id="IPR013216">
    <property type="entry name" value="Methyltransf_11"/>
</dbReference>
<evidence type="ECO:0000256" key="2">
    <source>
        <dbReference type="ARBA" id="ARBA00022679"/>
    </source>
</evidence>
<evidence type="ECO:0000256" key="5">
    <source>
        <dbReference type="PROSITE-ProRule" id="PRU01022"/>
    </source>
</evidence>
<keyword evidence="2 5" id="KW-0808">Transferase</keyword>
<evidence type="ECO:0000256" key="3">
    <source>
        <dbReference type="ARBA" id="ARBA00022691"/>
    </source>
</evidence>
<dbReference type="Proteomes" id="UP000244855">
    <property type="component" value="Unassembled WGS sequence"/>
</dbReference>